<dbReference type="GO" id="GO:0007166">
    <property type="term" value="P:cell surface receptor signaling pathway"/>
    <property type="evidence" value="ECO:0007669"/>
    <property type="project" value="InterPro"/>
</dbReference>
<dbReference type="PaxDb" id="10029-XP_007612818.1"/>
<dbReference type="InParanoid" id="G3HD16"/>
<feature type="transmembrane region" description="Helical" evidence="46">
    <location>
        <begin position="578"/>
        <end position="601"/>
    </location>
</feature>
<dbReference type="InterPro" id="IPR037313">
    <property type="entry name" value="PKN_HR1_1"/>
</dbReference>
<dbReference type="SUPFAM" id="SSF46585">
    <property type="entry name" value="HR1 repeat"/>
    <property type="match status" value="3"/>
</dbReference>
<evidence type="ECO:0000256" key="15">
    <source>
        <dbReference type="ARBA" id="ARBA00022692"/>
    </source>
</evidence>
<dbReference type="Pfam" id="PF01825">
    <property type="entry name" value="GPS"/>
    <property type="match status" value="1"/>
</dbReference>
<dbReference type="SMART" id="SM00133">
    <property type="entry name" value="S_TK_X"/>
    <property type="match status" value="1"/>
</dbReference>
<dbReference type="eggNOG" id="KOG0694">
    <property type="taxonomic scope" value="Eukaryota"/>
</dbReference>
<dbReference type="CDD" id="cd11630">
    <property type="entry name" value="HR1_PKN1_2"/>
    <property type="match status" value="1"/>
</dbReference>
<dbReference type="Gene3D" id="1.20.1070.10">
    <property type="entry name" value="Rhodopsin 7-helix transmembrane proteins"/>
    <property type="match status" value="1"/>
</dbReference>
<keyword evidence="25" id="KW-0297">G-protein coupled receptor</keyword>
<dbReference type="PANTHER" id="PTHR12011:SF348">
    <property type="entry name" value="ADHESION G PROTEIN-COUPLED RECEPTOR E5"/>
    <property type="match status" value="1"/>
</dbReference>
<dbReference type="GO" id="GO:0007189">
    <property type="term" value="P:adenylate cyclase-activating G protein-coupled receptor signaling pathway"/>
    <property type="evidence" value="ECO:0007669"/>
    <property type="project" value="TreeGrafter"/>
</dbReference>
<evidence type="ECO:0000256" key="25">
    <source>
        <dbReference type="ARBA" id="ARBA00023040"/>
    </source>
</evidence>
<feature type="non-terminal residue" evidence="53">
    <location>
        <position position="1"/>
    </location>
</feature>
<dbReference type="Pfam" id="PF07645">
    <property type="entry name" value="EGF_CA"/>
    <property type="match status" value="2"/>
</dbReference>
<dbReference type="Gene3D" id="2.10.25.10">
    <property type="entry name" value="Laminin"/>
    <property type="match status" value="3"/>
</dbReference>
<evidence type="ECO:0000256" key="10">
    <source>
        <dbReference type="ARBA" id="ARBA00022490"/>
    </source>
</evidence>
<feature type="transmembrane region" description="Helical" evidence="46">
    <location>
        <begin position="539"/>
        <end position="558"/>
    </location>
</feature>
<evidence type="ECO:0000256" key="36">
    <source>
        <dbReference type="ARBA" id="ARBA00072336"/>
    </source>
</evidence>
<comment type="catalytic activity">
    <reaction evidence="33">
        <text>L-threonyl-[protein] + ATP = O-phospho-L-threonyl-[protein] + ADP + H(+)</text>
        <dbReference type="Rhea" id="RHEA:46608"/>
        <dbReference type="Rhea" id="RHEA-COMP:11060"/>
        <dbReference type="Rhea" id="RHEA-COMP:11605"/>
        <dbReference type="ChEBI" id="CHEBI:15378"/>
        <dbReference type="ChEBI" id="CHEBI:30013"/>
        <dbReference type="ChEBI" id="CHEBI:30616"/>
        <dbReference type="ChEBI" id="CHEBI:61977"/>
        <dbReference type="ChEBI" id="CHEBI:456216"/>
        <dbReference type="EC" id="2.7.11.13"/>
    </reaction>
</comment>
<dbReference type="GO" id="GO:0005524">
    <property type="term" value="F:ATP binding"/>
    <property type="evidence" value="ECO:0007669"/>
    <property type="project" value="UniProtKB-UniRule"/>
</dbReference>
<dbReference type="PANTHER" id="PTHR12011">
    <property type="entry name" value="ADHESION G-PROTEIN COUPLED RECEPTOR"/>
    <property type="match status" value="1"/>
</dbReference>
<keyword evidence="24" id="KW-0805">Transcription regulation</keyword>
<evidence type="ECO:0000256" key="38">
    <source>
        <dbReference type="ARBA" id="ARBA00077669"/>
    </source>
</evidence>
<reference evidence="54" key="1">
    <citation type="journal article" date="2011" name="Nat. Biotechnol.">
        <title>The genomic sequence of the Chinese hamster ovary (CHO)-K1 cell line.</title>
        <authorList>
            <person name="Xu X."/>
            <person name="Nagarajan H."/>
            <person name="Lewis N.E."/>
            <person name="Pan S."/>
            <person name="Cai Z."/>
            <person name="Liu X."/>
            <person name="Chen W."/>
            <person name="Xie M."/>
            <person name="Wang W."/>
            <person name="Hammond S."/>
            <person name="Andersen M.R."/>
            <person name="Neff N."/>
            <person name="Passarelli B."/>
            <person name="Koh W."/>
            <person name="Fan H.C."/>
            <person name="Wang J."/>
            <person name="Gui Y."/>
            <person name="Lee K.H."/>
            <person name="Betenbaugh M.J."/>
            <person name="Quake S.R."/>
            <person name="Famili I."/>
            <person name="Palsson B.O."/>
            <person name="Wang J."/>
        </authorList>
    </citation>
    <scope>NUCLEOTIDE SEQUENCE [LARGE SCALE GENOMIC DNA]</scope>
    <source>
        <strain evidence="54">CHO K1 cell line</strain>
    </source>
</reference>
<dbReference type="PRINTS" id="PR00249">
    <property type="entry name" value="GPCRSECRETIN"/>
</dbReference>
<proteinExistence type="inferred from homology"/>
<evidence type="ECO:0000259" key="49">
    <source>
        <dbReference type="PROSITE" id="PS50221"/>
    </source>
</evidence>
<evidence type="ECO:0000256" key="11">
    <source>
        <dbReference type="ARBA" id="ARBA00022527"/>
    </source>
</evidence>
<dbReference type="Pfam" id="PF00002">
    <property type="entry name" value="7tm_2"/>
    <property type="match status" value="1"/>
</dbReference>
<feature type="transmembrane region" description="Helical" evidence="46">
    <location>
        <begin position="438"/>
        <end position="457"/>
    </location>
</feature>
<evidence type="ECO:0000256" key="3">
    <source>
        <dbReference type="ARBA" id="ARBA00004479"/>
    </source>
</evidence>
<evidence type="ECO:0000256" key="34">
    <source>
        <dbReference type="ARBA" id="ARBA00047470"/>
    </source>
</evidence>
<feature type="binding site" evidence="43">
    <location>
        <position position="1337"/>
    </location>
    <ligand>
        <name>ATP</name>
        <dbReference type="ChEBI" id="CHEBI:30616"/>
    </ligand>
</feature>
<dbReference type="InterPro" id="IPR011072">
    <property type="entry name" value="HR1_rho-bd"/>
</dbReference>
<evidence type="ECO:0000256" key="1">
    <source>
        <dbReference type="ARBA" id="ARBA00004123"/>
    </source>
</evidence>
<dbReference type="GlyGen" id="G3HD16">
    <property type="glycosylation" value="2 sites"/>
</dbReference>
<dbReference type="Pfam" id="PF02185">
    <property type="entry name" value="HR1"/>
    <property type="match status" value="3"/>
</dbReference>
<comment type="caution">
    <text evidence="41">Lacks conserved residue(s) required for the propagation of feature annotation.</text>
</comment>
<evidence type="ECO:0000256" key="33">
    <source>
        <dbReference type="ARBA" id="ARBA00047272"/>
    </source>
</evidence>
<keyword evidence="29" id="KW-0804">Transcription</keyword>
<evidence type="ECO:0000256" key="19">
    <source>
        <dbReference type="ARBA" id="ARBA00022777"/>
    </source>
</evidence>
<evidence type="ECO:0000256" key="43">
    <source>
        <dbReference type="PROSITE-ProRule" id="PRU10141"/>
    </source>
</evidence>
<dbReference type="InterPro" id="IPR046338">
    <property type="entry name" value="GAIN_dom_sf"/>
</dbReference>
<dbReference type="Gene3D" id="1.10.510.10">
    <property type="entry name" value="Transferase(Phosphotransferase) domain 1"/>
    <property type="match status" value="1"/>
</dbReference>
<dbReference type="SUPFAM" id="SSF81321">
    <property type="entry name" value="Family A G protein-coupled receptor-like"/>
    <property type="match status" value="1"/>
</dbReference>
<keyword evidence="12 41" id="KW-0245">EGF-like domain</keyword>
<keyword evidence="32" id="KW-0539">Nucleus</keyword>
<dbReference type="GO" id="GO:0005737">
    <property type="term" value="C:cytoplasm"/>
    <property type="evidence" value="ECO:0007669"/>
    <property type="project" value="UniProtKB-SubCell"/>
</dbReference>
<dbReference type="PROSITE" id="PS50261">
    <property type="entry name" value="G_PROTEIN_RECEP_F2_4"/>
    <property type="match status" value="1"/>
</dbReference>
<feature type="domain" description="AGC-kinase C-terminal" evidence="51">
    <location>
        <begin position="1592"/>
        <end position="1664"/>
    </location>
</feature>
<dbReference type="Proteomes" id="UP000001075">
    <property type="component" value="Unassembled WGS sequence"/>
</dbReference>
<dbReference type="FunFam" id="1.10.287.160:FF:000003">
    <property type="entry name" value="Putative serine/threonine-protein kinase N2"/>
    <property type="match status" value="1"/>
</dbReference>
<keyword evidence="21 43" id="KW-0067">ATP-binding</keyword>
<evidence type="ECO:0000256" key="30">
    <source>
        <dbReference type="ARBA" id="ARBA00023180"/>
    </source>
</evidence>
<dbReference type="EMBL" id="JH000286">
    <property type="protein sequence ID" value="EGW00652.1"/>
    <property type="molecule type" value="Genomic_DNA"/>
</dbReference>
<feature type="region of interest" description="Disordered" evidence="45">
    <location>
        <begin position="1246"/>
        <end position="1296"/>
    </location>
</feature>
<dbReference type="InterPro" id="IPR000961">
    <property type="entry name" value="AGC-kinase_C"/>
</dbReference>
<dbReference type="InterPro" id="IPR018097">
    <property type="entry name" value="EGF_Ca-bd_CS"/>
</dbReference>
<evidence type="ECO:0000256" key="22">
    <source>
        <dbReference type="ARBA" id="ARBA00022889"/>
    </source>
</evidence>
<protein>
    <recommendedName>
        <fullName evidence="36">Serine/threonine-protein kinase N1</fullName>
        <ecNumber evidence="8">2.7.11.13</ecNumber>
    </recommendedName>
    <alternativeName>
        <fullName evidence="37">Protein kinase C-like 1</fullName>
    </alternativeName>
    <alternativeName>
        <fullName evidence="38">Protein kinase C-like PKN</fullName>
    </alternativeName>
    <alternativeName>
        <fullName evidence="40">Protein-kinase C-related kinase 1</fullName>
    </alternativeName>
    <alternativeName>
        <fullName evidence="39">Serine-threonine protein kinase N</fullName>
    </alternativeName>
</protein>
<dbReference type="FunFam" id="2.10.25.10:FF:000269">
    <property type="entry name" value="Adhesion G protein-coupled receptor E2"/>
    <property type="match status" value="1"/>
</dbReference>
<dbReference type="SMART" id="SM00179">
    <property type="entry name" value="EGF_CA"/>
    <property type="match status" value="2"/>
</dbReference>
<feature type="domain" description="G-protein coupled receptors family 2 profile 2" evidence="50">
    <location>
        <begin position="432"/>
        <end position="675"/>
    </location>
</feature>
<evidence type="ECO:0000256" key="17">
    <source>
        <dbReference type="ARBA" id="ARBA00022737"/>
    </source>
</evidence>
<dbReference type="PROSITE" id="PS00108">
    <property type="entry name" value="PROTEIN_KINASE_ST"/>
    <property type="match status" value="1"/>
</dbReference>
<dbReference type="Pfam" id="PF00433">
    <property type="entry name" value="Pkinase_C"/>
    <property type="match status" value="1"/>
</dbReference>
<dbReference type="GO" id="GO:0005634">
    <property type="term" value="C:nucleus"/>
    <property type="evidence" value="ECO:0007669"/>
    <property type="project" value="UniProtKB-SubCell"/>
</dbReference>
<dbReference type="PROSITE" id="PS50221">
    <property type="entry name" value="GAIN_B"/>
    <property type="match status" value="1"/>
</dbReference>
<evidence type="ECO:0000256" key="6">
    <source>
        <dbReference type="ARBA" id="ARBA00004651"/>
    </source>
</evidence>
<feature type="transmembrane region" description="Helical" evidence="46">
    <location>
        <begin position="622"/>
        <end position="645"/>
    </location>
</feature>
<evidence type="ECO:0000256" key="14">
    <source>
        <dbReference type="ARBA" id="ARBA00022679"/>
    </source>
</evidence>
<dbReference type="FunFam" id="3.30.200.20:FF:000058">
    <property type="entry name" value="Putative serine/threonine-protein kinase N2"/>
    <property type="match status" value="1"/>
</dbReference>
<dbReference type="GO" id="GO:0032154">
    <property type="term" value="C:cleavage furrow"/>
    <property type="evidence" value="ECO:0007669"/>
    <property type="project" value="UniProtKB-SubCell"/>
</dbReference>
<dbReference type="InterPro" id="IPR001881">
    <property type="entry name" value="EGF-like_Ca-bd_dom"/>
</dbReference>
<accession>G3HD16</accession>
<dbReference type="GO" id="GO:0007155">
    <property type="term" value="P:cell adhesion"/>
    <property type="evidence" value="ECO:0007669"/>
    <property type="project" value="UniProtKB-KW"/>
</dbReference>
<keyword evidence="15 46" id="KW-0812">Transmembrane</keyword>
<dbReference type="InterPro" id="IPR057244">
    <property type="entry name" value="GAIN_B"/>
</dbReference>
<evidence type="ECO:0000256" key="8">
    <source>
        <dbReference type="ARBA" id="ARBA00012429"/>
    </source>
</evidence>
<dbReference type="FunCoup" id="G3HD16">
    <property type="interactions" value="1784"/>
</dbReference>
<dbReference type="CDD" id="cd11622">
    <property type="entry name" value="HR1_PKN_1"/>
    <property type="match status" value="1"/>
</dbReference>
<evidence type="ECO:0000256" key="21">
    <source>
        <dbReference type="ARBA" id="ARBA00022840"/>
    </source>
</evidence>
<keyword evidence="30" id="KW-0325">Glycoprotein</keyword>
<dbReference type="Gene3D" id="3.30.200.20">
    <property type="entry name" value="Phosphorylase Kinase, domain 1"/>
    <property type="match status" value="2"/>
</dbReference>
<dbReference type="Gene3D" id="2.60.220.50">
    <property type="match status" value="1"/>
</dbReference>
<keyword evidence="23 46" id="KW-1133">Transmembrane helix</keyword>
<keyword evidence="13" id="KW-0597">Phosphoprotein</keyword>
<keyword evidence="16" id="KW-0732">Signal</keyword>
<dbReference type="FunFam" id="1.20.1070.10:FF:000136">
    <property type="entry name" value="Adhesion G protein-coupled receptor E5"/>
    <property type="match status" value="1"/>
</dbReference>
<evidence type="ECO:0000256" key="16">
    <source>
        <dbReference type="ARBA" id="ARBA00022729"/>
    </source>
</evidence>
<comment type="similarity">
    <text evidence="7">Belongs to the protein kinase superfamily. AGC Ser/Thr protein kinase family. PKC subfamily.</text>
</comment>
<dbReference type="CDD" id="cd11636">
    <property type="entry name" value="HR1_PKN1_3"/>
    <property type="match status" value="1"/>
</dbReference>
<comment type="subcellular location">
    <subcellularLocation>
        <location evidence="6">Cell membrane</location>
        <topology evidence="6">Multi-pass membrane protein</topology>
    </subcellularLocation>
    <subcellularLocation>
        <location evidence="5">Cleavage furrow</location>
    </subcellularLocation>
    <subcellularLocation>
        <location evidence="4">Cytoplasm</location>
    </subcellularLocation>
    <subcellularLocation>
        <location evidence="3">Membrane</location>
        <topology evidence="3">Single-pass type I membrane protein</topology>
    </subcellularLocation>
    <subcellularLocation>
        <location evidence="2">Midbody</location>
    </subcellularLocation>
    <subcellularLocation>
        <location evidence="1">Nucleus</location>
    </subcellularLocation>
</comment>
<keyword evidence="17" id="KW-0677">Repeat</keyword>
<dbReference type="InterPro" id="IPR017892">
    <property type="entry name" value="Pkinase_C"/>
</dbReference>
<evidence type="ECO:0000256" key="29">
    <source>
        <dbReference type="ARBA" id="ARBA00023163"/>
    </source>
</evidence>
<dbReference type="InterPro" id="IPR009030">
    <property type="entry name" value="Growth_fac_rcpt_cys_sf"/>
</dbReference>
<dbReference type="PROSITE" id="PS50026">
    <property type="entry name" value="EGF_3"/>
    <property type="match status" value="2"/>
</dbReference>
<comment type="catalytic activity">
    <reaction evidence="34">
        <text>L-seryl-[protein] + ATP = O-phospho-L-seryl-[protein] + ADP + H(+)</text>
        <dbReference type="Rhea" id="RHEA:17989"/>
        <dbReference type="Rhea" id="RHEA-COMP:9863"/>
        <dbReference type="Rhea" id="RHEA-COMP:11604"/>
        <dbReference type="ChEBI" id="CHEBI:15378"/>
        <dbReference type="ChEBI" id="CHEBI:29999"/>
        <dbReference type="ChEBI" id="CHEBI:30616"/>
        <dbReference type="ChEBI" id="CHEBI:83421"/>
        <dbReference type="ChEBI" id="CHEBI:456216"/>
        <dbReference type="EC" id="2.7.11.13"/>
    </reaction>
</comment>
<dbReference type="InterPro" id="IPR000832">
    <property type="entry name" value="GPCR_2_secretin-like"/>
</dbReference>
<dbReference type="InterPro" id="IPR037317">
    <property type="entry name" value="PKN1_HR1_2"/>
</dbReference>
<dbReference type="PRINTS" id="PR01278">
    <property type="entry name" value="CD97PROTEIN"/>
</dbReference>
<dbReference type="SMART" id="SM00181">
    <property type="entry name" value="EGF"/>
    <property type="match status" value="3"/>
</dbReference>
<dbReference type="PROSITE" id="PS00107">
    <property type="entry name" value="PROTEIN_KINASE_ATP"/>
    <property type="match status" value="1"/>
</dbReference>
<sequence>VVYILLNLAGAWTQTARRCIPSCPLNSECVENRCRCKSGFAPSGDGLTIDFSGSCDDINECLKHSVTVICGPFATCQNSVGSYHCVCNQGYKLVSGKKSFANRSENTCEDIDECSSGQHQCHSSTICDNTPGSYKCRCRPGWKPTSGSLNGPKNTKCQEPSFPTWTLLPTAQSQSLSRFSIEVRNLLKDFDLATANHTIQKVIEAMDKLLEDPTDIETLNPTDRHQVAIQLLKYMEQTLRTLAQFLPKGSFTYTSPSNTELSLMIKEQDNKDITTVYHSQAWVKLDWAVAAGAKSSENGHSLAGILSSPNMQKLLADASMHLNQSRDILEERFESPLLNVSLTLLSNINSIFLTNTDTRKLASNVTFNFSHPARSTKRPREDLICAFLDTGDDGNGHWSTDGCSMNGTICHCNHLSSFAILMAQYHVQDPRLELITKVGLSLSLICLLLCILTFLLVKPIQSSRTVVHLHLCICLFLGSVIFLVGIENEGGEVSLRCRLVAMMLHYFFLAAFCWMALEGIELYFLVVRVFQGQGLSTQWRCLFGYGVPFLIVAISAAAKMDGYGQQTYCWLNHKEGFLWSFVGPLAFIIFCNSAIFVVTVWKLTMKFSEINPNMKQLRKARVLTITAIAQLTVLGCTWVFGLFLFNPHSTWLSYIFTLLNCLQGLFLYLMLCLLNKKVREEYRKWACMVAGNKYSEFSSSTTGTGTSQSHTRSEPRSWSLLEQMGLAGADLAAPGVQQRLELERERLRREIRKELKLKEGAENLRRATTDLGRSLGPVELLLRGSARRLDLLHQQLQELHAHVVLPDPAAGSDASQSLGEGSTVCSSTNLSRVAGLEKQLAIELKVKQGAENMIQTYSNGSTKDRKLLLTAQQMLQDSKTKIDIIRMQIRRALQAGQLESQAALDEAQGGPDLGVVELRIEELRHHFRVEHAVAEGAKNVLRLLSASKAPDRKAVSEAQEKLTESNQKLGLLREALERRLGELPADHPKGRLLREELTVASSAAFSAILPGPFPATHYSTLSKPAPLTGTLEVRVVGCRNLPETIPWNPSPSVGAPGTPDSRTPFLSRPARGLYSRSGSLSGRSSLKGEMENTTEVSTVLKLDNAVVGQTAWKPCGPSAWDQSFTLELERRGLCALKFLKLEDFLDNERHEVQLDMEPQGCLVAEVTFRNPIIERIPRLQRQKKIFSKQQGKAFQRARQMNIDVATWVRLLRRLIPNAVTTGTFSPNASPGSEVRHTGDISMEKLNLGADSDSSSQKSPPGLPSTLYSLSSPTHESTTSPELPSETQETPGPGLCSPLGKSSLSLEDFKFLAVLGRGHFGKVLLSEFRSSGELFAIKALKKGDIVARDEVESLMCEKRILAAVTRAGHPFLVNLFGCFQTPEHVCFVMEYSAGGDLMLHIHSDVFSEPRAVFGTPWVRDLAPVEPGLCDLVRLCSFYSACVVLGLQFLHEHKIVYRDLKLDNLLLDTEGYVKIADFGLCKEGMGYGDRTSTFCGTPEFLAPEVLTDTSYTRAVDWWGLGVLLYEMLVGESPFPGDDEEEVFDSIVNDEVRYPRFLSAEAIGIMRRLLRRNPERRLGSTERDAEDVKKQPFFRTLGWDVLLARRLPPPFVPTLSGRTDVSNFDEEFTGELPTLSPPRDARPLTAAEQAAFRDFDFVAGGHQPQAPALPKSSWFLKSPLGFAPYMYFQPLCAIWGKRP</sequence>
<keyword evidence="19 53" id="KW-0418">Kinase</keyword>
<evidence type="ECO:0000259" key="47">
    <source>
        <dbReference type="PROSITE" id="PS50011"/>
    </source>
</evidence>
<dbReference type="PROSITE" id="PS00010">
    <property type="entry name" value="ASX_HYDROXYL"/>
    <property type="match status" value="2"/>
</dbReference>
<dbReference type="SMART" id="SM00742">
    <property type="entry name" value="Hr1"/>
    <property type="match status" value="3"/>
</dbReference>
<evidence type="ECO:0000256" key="9">
    <source>
        <dbReference type="ARBA" id="ARBA00022475"/>
    </source>
</evidence>
<feature type="transmembrane region" description="Helical" evidence="46">
    <location>
        <begin position="469"/>
        <end position="486"/>
    </location>
</feature>
<feature type="coiled-coil region" evidence="44">
    <location>
        <begin position="737"/>
        <end position="764"/>
    </location>
</feature>
<keyword evidence="18 43" id="KW-0547">Nucleotide-binding</keyword>
<evidence type="ECO:0000256" key="45">
    <source>
        <dbReference type="SAM" id="MobiDB-lite"/>
    </source>
</evidence>
<evidence type="ECO:0000256" key="24">
    <source>
        <dbReference type="ARBA" id="ARBA00023015"/>
    </source>
</evidence>
<dbReference type="GO" id="GO:0004697">
    <property type="term" value="F:diacylglycerol-dependent serine/threonine kinase activity"/>
    <property type="evidence" value="ECO:0007669"/>
    <property type="project" value="UniProtKB-EC"/>
</dbReference>
<evidence type="ECO:0000259" key="50">
    <source>
        <dbReference type="PROSITE" id="PS50261"/>
    </source>
</evidence>
<dbReference type="InterPro" id="IPR017441">
    <property type="entry name" value="Protein_kinase_ATP_BS"/>
</dbReference>
<feature type="transmembrane region" description="Helical" evidence="46">
    <location>
        <begin position="506"/>
        <end position="527"/>
    </location>
</feature>
<dbReference type="CDD" id="cd00054">
    <property type="entry name" value="EGF_CA"/>
    <property type="match status" value="2"/>
</dbReference>
<keyword evidence="10" id="KW-0963">Cytoplasm</keyword>
<evidence type="ECO:0000256" key="35">
    <source>
        <dbReference type="ARBA" id="ARBA00064928"/>
    </source>
</evidence>
<dbReference type="STRING" id="10029.G3HD16"/>
<evidence type="ECO:0000256" key="12">
    <source>
        <dbReference type="ARBA" id="ARBA00022536"/>
    </source>
</evidence>
<dbReference type="FunFam" id="2.10.25.10:FF:000038">
    <property type="entry name" value="Fibrillin 2"/>
    <property type="match status" value="1"/>
</dbReference>
<evidence type="ECO:0000256" key="13">
    <source>
        <dbReference type="ARBA" id="ARBA00022553"/>
    </source>
</evidence>
<evidence type="ECO:0000256" key="4">
    <source>
        <dbReference type="ARBA" id="ARBA00004496"/>
    </source>
</evidence>
<keyword evidence="28" id="KW-1015">Disulfide bond</keyword>
<dbReference type="InterPro" id="IPR000719">
    <property type="entry name" value="Prot_kinase_dom"/>
</dbReference>
<evidence type="ECO:0000256" key="5">
    <source>
        <dbReference type="ARBA" id="ARBA00004626"/>
    </source>
</evidence>
<keyword evidence="9" id="KW-1003">Cell membrane</keyword>
<evidence type="ECO:0000259" key="48">
    <source>
        <dbReference type="PROSITE" id="PS50026"/>
    </source>
</evidence>
<evidence type="ECO:0000256" key="46">
    <source>
        <dbReference type="SAM" id="Phobius"/>
    </source>
</evidence>
<feature type="domain" description="EGF-like" evidence="48">
    <location>
        <begin position="57"/>
        <end position="97"/>
    </location>
</feature>
<evidence type="ECO:0000256" key="44">
    <source>
        <dbReference type="SAM" id="Coils"/>
    </source>
</evidence>
<feature type="transmembrane region" description="Helical" evidence="46">
    <location>
        <begin position="651"/>
        <end position="674"/>
    </location>
</feature>
<dbReference type="Gene3D" id="1.10.287.160">
    <property type="entry name" value="HR1 repeat"/>
    <property type="match status" value="3"/>
</dbReference>
<dbReference type="InterPro" id="IPR000742">
    <property type="entry name" value="EGF"/>
</dbReference>
<dbReference type="FunFam" id="1.10.287.160:FF:000002">
    <property type="entry name" value="Putative serine/threonine-protein kinase N2"/>
    <property type="match status" value="1"/>
</dbReference>
<dbReference type="InterPro" id="IPR000203">
    <property type="entry name" value="GPS"/>
</dbReference>
<evidence type="ECO:0000256" key="18">
    <source>
        <dbReference type="ARBA" id="ARBA00022741"/>
    </source>
</evidence>
<keyword evidence="14" id="KW-0808">Transferase</keyword>
<keyword evidence="31" id="KW-0807">Transducer</keyword>
<dbReference type="InterPro" id="IPR017981">
    <property type="entry name" value="GPCR_2-like_7TM"/>
</dbReference>
<dbReference type="PROSITE" id="PS50011">
    <property type="entry name" value="PROTEIN_KINASE_DOM"/>
    <property type="match status" value="1"/>
</dbReference>
<dbReference type="GO" id="GO:0030496">
    <property type="term" value="C:midbody"/>
    <property type="evidence" value="ECO:0007669"/>
    <property type="project" value="UniProtKB-SubCell"/>
</dbReference>
<dbReference type="PROSITE" id="PS51860">
    <property type="entry name" value="REM_1"/>
    <property type="match status" value="3"/>
</dbReference>
<feature type="domain" description="GAIN-B" evidence="49">
    <location>
        <begin position="250"/>
        <end position="428"/>
    </location>
</feature>
<feature type="compositionally biased region" description="Low complexity" evidence="45">
    <location>
        <begin position="1263"/>
        <end position="1290"/>
    </location>
</feature>
<dbReference type="InterPro" id="IPR011009">
    <property type="entry name" value="Kinase-like_dom_sf"/>
</dbReference>
<gene>
    <name evidence="53" type="ORF">I79_008389</name>
</gene>
<feature type="domain" description="REM-1" evidence="52">
    <location>
        <begin position="730"/>
        <end position="805"/>
    </location>
</feature>
<dbReference type="PROSITE" id="PS01187">
    <property type="entry name" value="EGF_CA"/>
    <property type="match status" value="1"/>
</dbReference>
<dbReference type="GO" id="GO:0031267">
    <property type="term" value="F:small GTPase binding"/>
    <property type="evidence" value="ECO:0007669"/>
    <property type="project" value="InterPro"/>
</dbReference>
<evidence type="ECO:0000259" key="51">
    <source>
        <dbReference type="PROSITE" id="PS51285"/>
    </source>
</evidence>
<dbReference type="GO" id="GO:0005509">
    <property type="term" value="F:calcium ion binding"/>
    <property type="evidence" value="ECO:0007669"/>
    <property type="project" value="InterPro"/>
</dbReference>
<evidence type="ECO:0000256" key="20">
    <source>
        <dbReference type="ARBA" id="ARBA00022837"/>
    </source>
</evidence>
<keyword evidence="25" id="KW-0675">Receptor</keyword>
<evidence type="ECO:0000256" key="2">
    <source>
        <dbReference type="ARBA" id="ARBA00004214"/>
    </source>
</evidence>
<dbReference type="InterPro" id="IPR003056">
    <property type="entry name" value="GPCR_2_ADGRE2_ADGRE5"/>
</dbReference>
<dbReference type="InterPro" id="IPR049883">
    <property type="entry name" value="NOTCH1_EGF-like"/>
</dbReference>
<evidence type="ECO:0000313" key="53">
    <source>
        <dbReference type="EMBL" id="EGW00652.1"/>
    </source>
</evidence>
<dbReference type="FunFam" id="1.10.510.10:FF:000038">
    <property type="entry name" value="serine/threonine-protein kinase N2 isoform X1"/>
    <property type="match status" value="1"/>
</dbReference>
<dbReference type="Pfam" id="PF00069">
    <property type="entry name" value="Pkinase"/>
    <property type="match status" value="1"/>
</dbReference>
<evidence type="ECO:0000256" key="23">
    <source>
        <dbReference type="ARBA" id="ARBA00022989"/>
    </source>
</evidence>
<evidence type="ECO:0000256" key="7">
    <source>
        <dbReference type="ARBA" id="ARBA00005490"/>
    </source>
</evidence>
<evidence type="ECO:0000256" key="32">
    <source>
        <dbReference type="ARBA" id="ARBA00023242"/>
    </source>
</evidence>
<keyword evidence="11" id="KW-0723">Serine/threonine-protein kinase</keyword>
<organism evidence="53 54">
    <name type="scientific">Cricetulus griseus</name>
    <name type="common">Chinese hamster</name>
    <name type="synonym">Cricetulus barabensis griseus</name>
    <dbReference type="NCBI Taxonomy" id="10029"/>
    <lineage>
        <taxon>Eukaryota</taxon>
        <taxon>Metazoa</taxon>
        <taxon>Chordata</taxon>
        <taxon>Craniata</taxon>
        <taxon>Vertebrata</taxon>
        <taxon>Euteleostomi</taxon>
        <taxon>Mammalia</taxon>
        <taxon>Eutheria</taxon>
        <taxon>Euarchontoglires</taxon>
        <taxon>Glires</taxon>
        <taxon>Rodentia</taxon>
        <taxon>Myomorpha</taxon>
        <taxon>Muroidea</taxon>
        <taxon>Cricetidae</taxon>
        <taxon>Cricetinae</taxon>
        <taxon>Cricetulus</taxon>
    </lineage>
</organism>
<keyword evidence="22" id="KW-0130">Cell adhesion</keyword>
<evidence type="ECO:0000256" key="31">
    <source>
        <dbReference type="ARBA" id="ARBA00023224"/>
    </source>
</evidence>
<feature type="domain" description="Protein kinase" evidence="47">
    <location>
        <begin position="1308"/>
        <end position="1591"/>
    </location>
</feature>
<dbReference type="PROSITE" id="PS51285">
    <property type="entry name" value="AGC_KINASE_CTER"/>
    <property type="match status" value="1"/>
</dbReference>
<evidence type="ECO:0000256" key="42">
    <source>
        <dbReference type="PROSITE-ProRule" id="PRU01207"/>
    </source>
</evidence>
<evidence type="ECO:0000256" key="28">
    <source>
        <dbReference type="ARBA" id="ARBA00023157"/>
    </source>
</evidence>
<feature type="domain" description="EGF-like" evidence="48">
    <location>
        <begin position="110"/>
        <end position="148"/>
    </location>
</feature>
<dbReference type="SUPFAM" id="SSF57184">
    <property type="entry name" value="Growth factor receptor domain"/>
    <property type="match status" value="1"/>
</dbReference>
<comment type="subunit">
    <text evidence="35">Interacts with ZFAND6. Interacts with ANDR. Interacts with PRKCB. Interacts (via REM 1 and REM 2 repeats) with RAC1. Interacts (via REM 1 repeat) with RHOA. Interacts with RHOB. Interacts (via C-terminus) with PDPK1. Interacts with CCNT2; enhances MYOD1-dependent transcription. Component of a signaling complex containing at least AKAP13, PKN1, MAPK14, ZAK and MAP2K3. Within this complex, AKAP13 interacts directly with PKN1, which in turn recruits MAPK14, MAP2K3 and ZAK.</text>
</comment>
<evidence type="ECO:0000256" key="37">
    <source>
        <dbReference type="ARBA" id="ARBA00075876"/>
    </source>
</evidence>
<evidence type="ECO:0000313" key="54">
    <source>
        <dbReference type="Proteomes" id="UP000001075"/>
    </source>
</evidence>
<dbReference type="SMART" id="SM00303">
    <property type="entry name" value="GPS"/>
    <property type="match status" value="1"/>
</dbReference>
<name>G3HD16_CRIGR</name>
<evidence type="ECO:0000256" key="27">
    <source>
        <dbReference type="ARBA" id="ARBA00023136"/>
    </source>
</evidence>
<evidence type="ECO:0000259" key="52">
    <source>
        <dbReference type="PROSITE" id="PS51860"/>
    </source>
</evidence>
<dbReference type="InterPro" id="IPR000152">
    <property type="entry name" value="EGF-type_Asp/Asn_hydroxyl_site"/>
</dbReference>
<keyword evidence="27 46" id="KW-0472">Membrane</keyword>
<evidence type="ECO:0000256" key="39">
    <source>
        <dbReference type="ARBA" id="ARBA00079335"/>
    </source>
</evidence>
<keyword evidence="26 42" id="KW-0175">Coiled coil</keyword>
<dbReference type="FunFam" id="1.10.287.160:FF:000001">
    <property type="entry name" value="Putative serine/threonine-protein kinase N2"/>
    <property type="match status" value="1"/>
</dbReference>
<evidence type="ECO:0000256" key="26">
    <source>
        <dbReference type="ARBA" id="ARBA00023054"/>
    </source>
</evidence>
<feature type="domain" description="REM-1" evidence="52">
    <location>
        <begin position="817"/>
        <end position="898"/>
    </location>
</feature>
<dbReference type="CDD" id="cd05589">
    <property type="entry name" value="STKc_PKN"/>
    <property type="match status" value="1"/>
</dbReference>
<evidence type="ECO:0000256" key="40">
    <source>
        <dbReference type="ARBA" id="ARBA00080562"/>
    </source>
</evidence>
<dbReference type="InterPro" id="IPR008271">
    <property type="entry name" value="Ser/Thr_kinase_AS"/>
</dbReference>
<dbReference type="EC" id="2.7.11.13" evidence="8"/>
<dbReference type="GO" id="GO:0004930">
    <property type="term" value="F:G protein-coupled receptor activity"/>
    <property type="evidence" value="ECO:0007669"/>
    <property type="project" value="UniProtKB-KW"/>
</dbReference>
<feature type="domain" description="REM-1" evidence="52">
    <location>
        <begin position="905"/>
        <end position="985"/>
    </location>
</feature>
<dbReference type="InterPro" id="IPR036274">
    <property type="entry name" value="HR1_rpt_sf"/>
</dbReference>
<keyword evidence="20" id="KW-0106">Calcium</keyword>
<dbReference type="SMART" id="SM00220">
    <property type="entry name" value="S_TKc"/>
    <property type="match status" value="1"/>
</dbReference>
<evidence type="ECO:0000256" key="41">
    <source>
        <dbReference type="PROSITE-ProRule" id="PRU00076"/>
    </source>
</evidence>
<dbReference type="SUPFAM" id="SSF56112">
    <property type="entry name" value="Protein kinase-like (PK-like)"/>
    <property type="match status" value="1"/>
</dbReference>